<dbReference type="EMBL" id="SDPN01000002">
    <property type="protein sequence ID" value="RXZ72911.1"/>
    <property type="molecule type" value="Genomic_DNA"/>
</dbReference>
<dbReference type="PRINTS" id="PR00743">
    <property type="entry name" value="GLHYDRLASE36"/>
</dbReference>
<feature type="domain" description="Glycosyl hydrolase family 36 C-terminal" evidence="6">
    <location>
        <begin position="652"/>
        <end position="730"/>
    </location>
</feature>
<evidence type="ECO:0000313" key="9">
    <source>
        <dbReference type="Proteomes" id="UP000293865"/>
    </source>
</evidence>
<sequence length="745" mass="81661">MRSSAPTIRSTASSSKSHQPGRRQGQPAAGADHCVRSDLHVVSHRDQIVLSADGVQLVLDLSSGAPVVRHWGSPLGDVESDALRRMTTPPIPHSAVDVPQDPGVMRERGRAFHGRPALSGNRNGLDWAPLFRIVEHHASETETSIRLHDAEASLTIDLRYRIEPTGIVLVDLAAVNDGSEPYRLEELTTWMPLPERASESLDFTGRWLKERQPQRRPIAVGSWVLESREGRSGHGASVVQCAMTGGAGFANGEVWALGLLWSGEHRHLIERGTDGRTAMGAGELLQSGEMVLAPGARYQAPTVAAAYSDEGLDGLSSRYHEWLRARPEHPTRVRPRPVTLNVWEAVYFDHDLERLSALVDVAAEIGVERFVLDDGWFGARRDDRAGLGDWVVSDEAWPQGLDPLIDRVTAAGMEFGLWFEGEMVNPDSDLYRAHPEWILHVPGRTPPTGRNQQVLDLTHDGAYEHVLGQVDALLSKHPISYIKWDHNRPLVDPAHYGRPAVNSQTLAIYRLFDELKSRHPGLEIESCASGGGRVDLGMAMHADRFWTSDSNDALERQEIQRYSMIAIPPEMLGTHIGPSTSHSSSRSHSLSFRAATALFGHAGIEWDITETTNAERSLLAEWAAYYKANRDLLHSGRVVRVDHSDTAALVHGVVAHDRSAAIFCYTQVAAAGGVLPSPALIPGLDPDARYRVRRIEPAGRAPAMQHADPMWVDGVTTTGAALATIGLRPPILHPEQAILIEIVLA</sequence>
<dbReference type="PANTHER" id="PTHR43053">
    <property type="entry name" value="GLYCOSIDASE FAMILY 31"/>
    <property type="match status" value="1"/>
</dbReference>
<dbReference type="InterPro" id="IPR013780">
    <property type="entry name" value="Glyco_hydro_b"/>
</dbReference>
<dbReference type="SUPFAM" id="SSF51445">
    <property type="entry name" value="(Trans)glycosidases"/>
    <property type="match status" value="1"/>
</dbReference>
<keyword evidence="4" id="KW-0326">Glycosidase</keyword>
<dbReference type="AlphaFoldDB" id="A0A4Q2L924"/>
<dbReference type="GO" id="GO:0004557">
    <property type="term" value="F:alpha-galactosidase activity"/>
    <property type="evidence" value="ECO:0007669"/>
    <property type="project" value="UniProtKB-EC"/>
</dbReference>
<dbReference type="PROSITE" id="PS00512">
    <property type="entry name" value="ALPHA_GALACTOSIDASE"/>
    <property type="match status" value="1"/>
</dbReference>
<evidence type="ECO:0000256" key="3">
    <source>
        <dbReference type="ARBA" id="ARBA00022801"/>
    </source>
</evidence>
<evidence type="ECO:0000256" key="1">
    <source>
        <dbReference type="ARBA" id="ARBA00001255"/>
    </source>
</evidence>
<keyword evidence="3" id="KW-0378">Hydrolase</keyword>
<dbReference type="OrthoDB" id="9758822at2"/>
<reference evidence="8 9" key="1">
    <citation type="submission" date="2019-01" db="EMBL/GenBank/DDBJ databases">
        <title>Agromyces.</title>
        <authorList>
            <person name="Li J."/>
        </authorList>
    </citation>
    <scope>NUCLEOTIDE SEQUENCE [LARGE SCALE GENOMIC DNA]</scope>
    <source>
        <strain evidence="8 9">DSM 15934</strain>
    </source>
</reference>
<evidence type="ECO:0000256" key="4">
    <source>
        <dbReference type="ARBA" id="ARBA00023295"/>
    </source>
</evidence>
<dbReference type="InterPro" id="IPR000111">
    <property type="entry name" value="Glyco_hydro_27/36_CS"/>
</dbReference>
<dbReference type="Gene3D" id="2.60.40.1180">
    <property type="entry name" value="Golgi alpha-mannosidase II"/>
    <property type="match status" value="1"/>
</dbReference>
<evidence type="ECO:0000256" key="2">
    <source>
        <dbReference type="ARBA" id="ARBA00012755"/>
    </source>
</evidence>
<gene>
    <name evidence="8" type="ORF">ESP51_01400</name>
</gene>
<dbReference type="PANTHER" id="PTHR43053:SF3">
    <property type="entry name" value="ALPHA-GALACTOSIDASE C-RELATED"/>
    <property type="match status" value="1"/>
</dbReference>
<evidence type="ECO:0000259" key="6">
    <source>
        <dbReference type="Pfam" id="PF16874"/>
    </source>
</evidence>
<name>A0A4Q2L924_9MICO</name>
<feature type="compositionally biased region" description="Polar residues" evidence="5">
    <location>
        <begin position="1"/>
        <end position="18"/>
    </location>
</feature>
<dbReference type="GO" id="GO:0016052">
    <property type="term" value="P:carbohydrate catabolic process"/>
    <property type="evidence" value="ECO:0007669"/>
    <property type="project" value="InterPro"/>
</dbReference>
<comment type="caution">
    <text evidence="8">The sequence shown here is derived from an EMBL/GenBank/DDBJ whole genome shotgun (WGS) entry which is preliminary data.</text>
</comment>
<evidence type="ECO:0000259" key="7">
    <source>
        <dbReference type="Pfam" id="PF16875"/>
    </source>
</evidence>
<feature type="domain" description="Glycosyl hydrolase family 36 N-terminal" evidence="7">
    <location>
        <begin position="65"/>
        <end position="292"/>
    </location>
</feature>
<dbReference type="Gene3D" id="2.70.98.60">
    <property type="entry name" value="alpha-galactosidase from lactobacil brevis"/>
    <property type="match status" value="1"/>
</dbReference>
<keyword evidence="9" id="KW-1185">Reference proteome</keyword>
<dbReference type="Pfam" id="PF16875">
    <property type="entry name" value="Glyco_hydro_36N"/>
    <property type="match status" value="1"/>
</dbReference>
<dbReference type="InterPro" id="IPR038417">
    <property type="entry name" value="Alpga-gal_N_sf"/>
</dbReference>
<dbReference type="EC" id="3.2.1.22" evidence="2"/>
<dbReference type="InterPro" id="IPR031704">
    <property type="entry name" value="Glyco_hydro_36_N"/>
</dbReference>
<dbReference type="Pfam" id="PF16874">
    <property type="entry name" value="Glyco_hydro_36C"/>
    <property type="match status" value="1"/>
</dbReference>
<dbReference type="InterPro" id="IPR017853">
    <property type="entry name" value="GH"/>
</dbReference>
<dbReference type="InterPro" id="IPR031705">
    <property type="entry name" value="Glyco_hydro_36_C"/>
</dbReference>
<dbReference type="CDD" id="cd14791">
    <property type="entry name" value="GH36"/>
    <property type="match status" value="1"/>
</dbReference>
<feature type="region of interest" description="Disordered" evidence="5">
    <location>
        <begin position="1"/>
        <end position="31"/>
    </location>
</feature>
<dbReference type="InterPro" id="IPR002252">
    <property type="entry name" value="Glyco_hydro_36"/>
</dbReference>
<dbReference type="InterPro" id="IPR050985">
    <property type="entry name" value="Alpha-glycosidase_related"/>
</dbReference>
<evidence type="ECO:0000313" key="8">
    <source>
        <dbReference type="EMBL" id="RXZ72911.1"/>
    </source>
</evidence>
<proteinExistence type="predicted"/>
<protein>
    <recommendedName>
        <fullName evidence="2">alpha-galactosidase</fullName>
        <ecNumber evidence="2">3.2.1.22</ecNumber>
    </recommendedName>
</protein>
<dbReference type="Gene3D" id="3.20.20.70">
    <property type="entry name" value="Aldolase class I"/>
    <property type="match status" value="1"/>
</dbReference>
<organism evidence="8 9">
    <name type="scientific">Agromyces albus</name>
    <dbReference type="NCBI Taxonomy" id="205332"/>
    <lineage>
        <taxon>Bacteria</taxon>
        <taxon>Bacillati</taxon>
        <taxon>Actinomycetota</taxon>
        <taxon>Actinomycetes</taxon>
        <taxon>Micrococcales</taxon>
        <taxon>Microbacteriaceae</taxon>
        <taxon>Agromyces</taxon>
    </lineage>
</organism>
<dbReference type="InterPro" id="IPR013785">
    <property type="entry name" value="Aldolase_TIM"/>
</dbReference>
<dbReference type="FunFam" id="3.20.20.70:FF:000118">
    <property type="entry name" value="Alpha-galactosidase"/>
    <property type="match status" value="1"/>
</dbReference>
<dbReference type="Pfam" id="PF02065">
    <property type="entry name" value="Melibiase"/>
    <property type="match status" value="1"/>
</dbReference>
<comment type="catalytic activity">
    <reaction evidence="1">
        <text>Hydrolysis of terminal, non-reducing alpha-D-galactose residues in alpha-D-galactosides, including galactose oligosaccharides, galactomannans and galactolipids.</text>
        <dbReference type="EC" id="3.2.1.22"/>
    </reaction>
</comment>
<evidence type="ECO:0000256" key="5">
    <source>
        <dbReference type="SAM" id="MobiDB-lite"/>
    </source>
</evidence>
<dbReference type="Proteomes" id="UP000293865">
    <property type="component" value="Unassembled WGS sequence"/>
</dbReference>
<accession>A0A4Q2L924</accession>